<feature type="chain" id="PRO_5016764724" evidence="1">
    <location>
        <begin position="23"/>
        <end position="665"/>
    </location>
</feature>
<dbReference type="Pfam" id="PF00754">
    <property type="entry name" value="F5_F8_type_C"/>
    <property type="match status" value="1"/>
</dbReference>
<dbReference type="InterPro" id="IPR031161">
    <property type="entry name" value="Peptidase_M60_dom"/>
</dbReference>
<dbReference type="Proteomes" id="UP000254893">
    <property type="component" value="Unassembled WGS sequence"/>
</dbReference>
<dbReference type="InterPro" id="IPR000421">
    <property type="entry name" value="FA58C"/>
</dbReference>
<dbReference type="PANTHER" id="PTHR15730">
    <property type="entry name" value="EXPERIMENTAL AUTOIMMUNE PROSTATITIS ANTIGEN 2-RELATED"/>
    <property type="match status" value="1"/>
</dbReference>
<evidence type="ECO:0000256" key="1">
    <source>
        <dbReference type="SAM" id="SignalP"/>
    </source>
</evidence>
<dbReference type="Pfam" id="PF17291">
    <property type="entry name" value="M60-like_N"/>
    <property type="match status" value="1"/>
</dbReference>
<evidence type="ECO:0000313" key="4">
    <source>
        <dbReference type="Proteomes" id="UP000254893"/>
    </source>
</evidence>
<evidence type="ECO:0000259" key="2">
    <source>
        <dbReference type="PROSITE" id="PS51723"/>
    </source>
</evidence>
<dbReference type="PANTHER" id="PTHR15730:SF5">
    <property type="entry name" value="SI:CH211-210B2.2-RELATED"/>
    <property type="match status" value="1"/>
</dbReference>
<organism evidence="3 4">
    <name type="scientific">Sphingobacterium spiritivorum</name>
    <name type="common">Flavobacterium spiritivorum</name>
    <dbReference type="NCBI Taxonomy" id="258"/>
    <lineage>
        <taxon>Bacteria</taxon>
        <taxon>Pseudomonadati</taxon>
        <taxon>Bacteroidota</taxon>
        <taxon>Sphingobacteriia</taxon>
        <taxon>Sphingobacteriales</taxon>
        <taxon>Sphingobacteriaceae</taxon>
        <taxon>Sphingobacterium</taxon>
    </lineage>
</organism>
<dbReference type="InterPro" id="IPR035423">
    <property type="entry name" value="M60-like_N"/>
</dbReference>
<feature type="signal peptide" evidence="1">
    <location>
        <begin position="1"/>
        <end position="22"/>
    </location>
</feature>
<dbReference type="PROSITE" id="PS51723">
    <property type="entry name" value="PEPTIDASE_M60"/>
    <property type="match status" value="1"/>
</dbReference>
<gene>
    <name evidence="3" type="ORF">NCTC11388_00864</name>
</gene>
<dbReference type="Gene3D" id="2.60.120.1250">
    <property type="entry name" value="Peptidase M60, enhancin-like domain 1"/>
    <property type="match status" value="1"/>
</dbReference>
<keyword evidence="1" id="KW-0732">Signal</keyword>
<dbReference type="Gene3D" id="1.10.390.30">
    <property type="entry name" value="Peptidase M60, enhancin-like domain 3"/>
    <property type="match status" value="1"/>
</dbReference>
<dbReference type="SUPFAM" id="SSF49785">
    <property type="entry name" value="Galactose-binding domain-like"/>
    <property type="match status" value="1"/>
</dbReference>
<dbReference type="RefSeq" id="WP_115169243.1">
    <property type="nucleotide sequence ID" value="NZ_UGYW01000002.1"/>
</dbReference>
<protein>
    <submittedName>
        <fullName evidence="3">F5/8 type C domain</fullName>
    </submittedName>
</protein>
<dbReference type="SMART" id="SM01276">
    <property type="entry name" value="M60-like"/>
    <property type="match status" value="1"/>
</dbReference>
<accession>A0A380BI57</accession>
<feature type="domain" description="Peptidase M60" evidence="2">
    <location>
        <begin position="101"/>
        <end position="419"/>
    </location>
</feature>
<dbReference type="AlphaFoldDB" id="A0A380BI57"/>
<dbReference type="EMBL" id="UGYW01000002">
    <property type="protein sequence ID" value="SUJ01684.1"/>
    <property type="molecule type" value="Genomic_DNA"/>
</dbReference>
<dbReference type="Gene3D" id="2.60.120.260">
    <property type="entry name" value="Galactose-binding domain-like"/>
    <property type="match status" value="1"/>
</dbReference>
<dbReference type="InterPro" id="IPR051244">
    <property type="entry name" value="TCAF"/>
</dbReference>
<dbReference type="Pfam" id="PF13402">
    <property type="entry name" value="Peptidase_M60"/>
    <property type="match status" value="1"/>
</dbReference>
<evidence type="ECO:0000313" key="3">
    <source>
        <dbReference type="EMBL" id="SUJ01684.1"/>
    </source>
</evidence>
<name>A0A380BI57_SPHSI</name>
<dbReference type="InterPro" id="IPR008979">
    <property type="entry name" value="Galactose-bd-like_sf"/>
</dbReference>
<proteinExistence type="predicted"/>
<reference evidence="3 4" key="1">
    <citation type="submission" date="2018-06" db="EMBL/GenBank/DDBJ databases">
        <authorList>
            <consortium name="Pathogen Informatics"/>
            <person name="Doyle S."/>
        </authorList>
    </citation>
    <scope>NUCLEOTIDE SEQUENCE [LARGE SCALE GENOMIC DNA]</scope>
    <source>
        <strain evidence="3 4">NCTC11388</strain>
    </source>
</reference>
<dbReference type="InterPro" id="IPR042279">
    <property type="entry name" value="Pep_M60_3"/>
</dbReference>
<dbReference type="PROSITE" id="PS51257">
    <property type="entry name" value="PROKAR_LIPOPROTEIN"/>
    <property type="match status" value="1"/>
</dbReference>
<dbReference type="Gene3D" id="3.40.390.80">
    <property type="entry name" value="Peptidase M60, enhancin-like domain 2"/>
    <property type="match status" value="1"/>
</dbReference>
<sequence>MKKQLFYGFSFLYILASLASCSKDYGYNFENGYSSGEYEDTVNVNIDTNRFKIDYSKITQARLFPGVVATTEPRLENYKVSIDLNYVEVSPSDLRISVAPGAWQSTSMFAPAGELIVIDVPQGVYGLKAQVGPHVYTGSTKIEFPRRDEKIVVSKDLFPGKNYIRNLYGGLVYIIPERPLGRVVDLLFSGTTLAPSFKLGKMTDQEWKDLVKKSSVPWFELEGNRIVFTLQTERLKRFPINSPTELMELWDKMIKEAYWDWTGMTEGNPDVKHRAPFNKWRIVHDVLFEPGVAQVSGYPVRAGANDQYFGQAVTINSVRTQNWGTYHELGHNMQQGRVWSFDGNGEVTNNLFSFKVAMINGRQHTKIAEVWPTGLEWINYVPKDAADANRKIWANMPTLSKNHNDAKLIMYAQIFEKYGYEFMTYLYTRARNARFESANDQSKIDFFYEALCEYTKVDMEPFLWIGWGIKVSDVSRNYVKFQLGLPLLDKKFWLFNPVTKTGGEEPYYDVVEIAKTGWTATATNYNTTYEPKNMIDGNLTTFWNSCWNTTCTPANSFVANGPWVINLQTGANAINASGISFTQRQVANSTNHIKNFKLEVSNDNVSWRSLGTFTLTRDLPTQYVYFNSGQTAESFKYARLTVNKSDLYVTTDFPVIAELGFYNNR</sequence>